<dbReference type="AlphaFoldDB" id="A0A7V1PTE8"/>
<dbReference type="InterPro" id="IPR058649">
    <property type="entry name" value="CzcB_C"/>
</dbReference>
<dbReference type="Pfam" id="PF25954">
    <property type="entry name" value="Beta-barrel_RND_2"/>
    <property type="match status" value="1"/>
</dbReference>
<feature type="signal peptide" evidence="4">
    <location>
        <begin position="1"/>
        <end position="23"/>
    </location>
</feature>
<dbReference type="Proteomes" id="UP000886005">
    <property type="component" value="Unassembled WGS sequence"/>
</dbReference>
<gene>
    <name evidence="8" type="ORF">ENJ10_02600</name>
</gene>
<dbReference type="InterPro" id="IPR051909">
    <property type="entry name" value="MFP_Cation_Efflux"/>
</dbReference>
<feature type="domain" description="CzcB-like C-terminal circularly permuted SH3-like" evidence="7">
    <location>
        <begin position="256"/>
        <end position="315"/>
    </location>
</feature>
<feature type="compositionally biased region" description="Basic and acidic residues" evidence="3">
    <location>
        <begin position="27"/>
        <end position="46"/>
    </location>
</feature>
<dbReference type="InterPro" id="IPR058647">
    <property type="entry name" value="BSH_CzcB-like"/>
</dbReference>
<dbReference type="PANTHER" id="PTHR30097">
    <property type="entry name" value="CATION EFFLUX SYSTEM PROTEIN CUSB"/>
    <property type="match status" value="1"/>
</dbReference>
<dbReference type="Pfam" id="PF25973">
    <property type="entry name" value="BSH_CzcB"/>
    <property type="match status" value="1"/>
</dbReference>
<dbReference type="FunFam" id="2.40.30.170:FF:000010">
    <property type="entry name" value="Efflux RND transporter periplasmic adaptor subunit"/>
    <property type="match status" value="1"/>
</dbReference>
<dbReference type="Gene3D" id="2.40.420.20">
    <property type="match status" value="1"/>
</dbReference>
<evidence type="ECO:0000256" key="1">
    <source>
        <dbReference type="ARBA" id="ARBA00009477"/>
    </source>
</evidence>
<dbReference type="Gene3D" id="2.40.30.170">
    <property type="match status" value="1"/>
</dbReference>
<sequence length="329" mass="36424">MLKLNKIMIALFIITAPFLYGCASEEQPAKTEQHAEEDQHNDHDGAEAESAEEDHRDIVKLSAGELKEFNIRLQTAGPGKLETHVQLTGEIIIPPDNLAHIHPRFSGVVKEVRKHIGDHVKKGEVLAVIESNESLTDYKIVSLIDGTIVEKHLTRGEVVEDGSHGFTIANLHTVWVYLKVYQKDLPYVRKGRKVIISAGKDMPVVQSRIDYISPVMDEQTRTATARVILKNPDDLWKPGLFVTGEVATSTSMVDLLVPKTAIEEIEGQPVIFVETPEGFVPRIITTGKENTLNVEVLSGLRKGERYVSSGGFTLKAQLQKSEFGDGHGH</sequence>
<proteinExistence type="inferred from homology"/>
<comment type="caution">
    <text evidence="8">The sequence shown here is derived from an EMBL/GenBank/DDBJ whole genome shotgun (WGS) entry which is preliminary data.</text>
</comment>
<dbReference type="GO" id="GO:0060003">
    <property type="term" value="P:copper ion export"/>
    <property type="evidence" value="ECO:0007669"/>
    <property type="project" value="TreeGrafter"/>
</dbReference>
<comment type="similarity">
    <text evidence="1">Belongs to the membrane fusion protein (MFP) (TC 8.A.1) family.</text>
</comment>
<evidence type="ECO:0000256" key="3">
    <source>
        <dbReference type="SAM" id="MobiDB-lite"/>
    </source>
</evidence>
<accession>A0A7V1PTE8</accession>
<dbReference type="EMBL" id="DRLD01000069">
    <property type="protein sequence ID" value="HED09553.1"/>
    <property type="molecule type" value="Genomic_DNA"/>
</dbReference>
<evidence type="ECO:0000256" key="2">
    <source>
        <dbReference type="ARBA" id="ARBA00022448"/>
    </source>
</evidence>
<dbReference type="GO" id="GO:0015679">
    <property type="term" value="P:plasma membrane copper ion transport"/>
    <property type="evidence" value="ECO:0007669"/>
    <property type="project" value="TreeGrafter"/>
</dbReference>
<organism evidence="8">
    <name type="scientific">Caldithrix abyssi</name>
    <dbReference type="NCBI Taxonomy" id="187145"/>
    <lineage>
        <taxon>Bacteria</taxon>
        <taxon>Pseudomonadati</taxon>
        <taxon>Calditrichota</taxon>
        <taxon>Calditrichia</taxon>
        <taxon>Calditrichales</taxon>
        <taxon>Calditrichaceae</taxon>
        <taxon>Caldithrix</taxon>
    </lineage>
</organism>
<dbReference type="GO" id="GO:0030313">
    <property type="term" value="C:cell envelope"/>
    <property type="evidence" value="ECO:0007669"/>
    <property type="project" value="TreeGrafter"/>
</dbReference>
<name>A0A7V1PTE8_CALAY</name>
<evidence type="ECO:0000313" key="8">
    <source>
        <dbReference type="EMBL" id="HED09553.1"/>
    </source>
</evidence>
<dbReference type="Gene3D" id="2.40.50.100">
    <property type="match status" value="1"/>
</dbReference>
<evidence type="ECO:0000259" key="6">
    <source>
        <dbReference type="Pfam" id="PF25973"/>
    </source>
</evidence>
<dbReference type="SUPFAM" id="SSF111369">
    <property type="entry name" value="HlyD-like secretion proteins"/>
    <property type="match status" value="1"/>
</dbReference>
<keyword evidence="2" id="KW-0813">Transport</keyword>
<feature type="region of interest" description="Disordered" evidence="3">
    <location>
        <begin position="27"/>
        <end position="55"/>
    </location>
</feature>
<feature type="domain" description="CzcB-like barrel-sandwich hybrid" evidence="6">
    <location>
        <begin position="98"/>
        <end position="170"/>
    </location>
</feature>
<evidence type="ECO:0000259" key="7">
    <source>
        <dbReference type="Pfam" id="PF25975"/>
    </source>
</evidence>
<reference evidence="8" key="1">
    <citation type="journal article" date="2020" name="mSystems">
        <title>Genome- and Community-Level Interaction Insights into Carbon Utilization and Element Cycling Functions of Hydrothermarchaeota in Hydrothermal Sediment.</title>
        <authorList>
            <person name="Zhou Z."/>
            <person name="Liu Y."/>
            <person name="Xu W."/>
            <person name="Pan J."/>
            <person name="Luo Z.H."/>
            <person name="Li M."/>
        </authorList>
    </citation>
    <scope>NUCLEOTIDE SEQUENCE [LARGE SCALE GENOMIC DNA]</scope>
    <source>
        <strain evidence="8">HyVt-456</strain>
    </source>
</reference>
<dbReference type="InterPro" id="IPR058792">
    <property type="entry name" value="Beta-barrel_RND_2"/>
</dbReference>
<dbReference type="PANTHER" id="PTHR30097:SF4">
    <property type="entry name" value="SLR6042 PROTEIN"/>
    <property type="match status" value="1"/>
</dbReference>
<keyword evidence="4" id="KW-0732">Signal</keyword>
<evidence type="ECO:0000259" key="5">
    <source>
        <dbReference type="Pfam" id="PF25954"/>
    </source>
</evidence>
<dbReference type="Pfam" id="PF25975">
    <property type="entry name" value="CzcB_C"/>
    <property type="match status" value="1"/>
</dbReference>
<evidence type="ECO:0000256" key="4">
    <source>
        <dbReference type="SAM" id="SignalP"/>
    </source>
</evidence>
<dbReference type="PROSITE" id="PS51257">
    <property type="entry name" value="PROKAR_LIPOPROTEIN"/>
    <property type="match status" value="1"/>
</dbReference>
<protein>
    <submittedName>
        <fullName evidence="8">HlyD family efflux transporter periplasmic adaptor subunit</fullName>
    </submittedName>
</protein>
<feature type="chain" id="PRO_5031255228" evidence="4">
    <location>
        <begin position="24"/>
        <end position="329"/>
    </location>
</feature>
<feature type="domain" description="CusB-like beta-barrel" evidence="5">
    <location>
        <begin position="173"/>
        <end position="248"/>
    </location>
</feature>